<dbReference type="RefSeq" id="WP_133536835.1">
    <property type="nucleotide sequence ID" value="NZ_SNYH01000005.1"/>
</dbReference>
<dbReference type="Gene3D" id="3.40.50.720">
    <property type="entry name" value="NAD(P)-binding Rossmann-like Domain"/>
    <property type="match status" value="1"/>
</dbReference>
<dbReference type="Gene3D" id="3.90.25.10">
    <property type="entry name" value="UDP-galactose 4-epimerase, domain 1"/>
    <property type="match status" value="1"/>
</dbReference>
<protein>
    <submittedName>
        <fullName evidence="2">Uncharacterized protein YbjT (DUF2867 family)</fullName>
    </submittedName>
</protein>
<dbReference type="Pfam" id="PF05368">
    <property type="entry name" value="NmrA"/>
    <property type="match status" value="1"/>
</dbReference>
<dbReference type="AlphaFoldDB" id="A0A4R6TBM1"/>
<dbReference type="InterPro" id="IPR008030">
    <property type="entry name" value="NmrA-like"/>
</dbReference>
<sequence length="312" mass="35984">MNIKKPTIVVFGSTGTVGTEVLRLLSERNCLVRGVIRTPAREVPIKLNGNNNNVTYVSVDLKSKEQIKRACTKADFIFMLTGTSPVQTIFETNIIEVAQELDIKRIVKLSAPVVPNDIYVEVSDWHRQIEKKLASSGIEHCFLQPHSFMQNWERNTFTIKYFGKIYGVMENAERNYVDSRDVAEVAVKYLLLEKDLKGESVVISGPEAISHESMAKRISHVTNRKIVYENITREEFMRKLTKQAKLPLWLARHIVEIDVLAVKNPEPKNDTIQNILNRKPRIMDAYLQETRYSFMTMKWNLPFKKMISNKKL</sequence>
<dbReference type="PANTHER" id="PTHR43162">
    <property type="match status" value="1"/>
</dbReference>
<dbReference type="InterPro" id="IPR051604">
    <property type="entry name" value="Ergot_Alk_Oxidoreductase"/>
</dbReference>
<organism evidence="2 3">
    <name type="scientific">Tenacibaculum caenipelagi</name>
    <dbReference type="NCBI Taxonomy" id="1325435"/>
    <lineage>
        <taxon>Bacteria</taxon>
        <taxon>Pseudomonadati</taxon>
        <taxon>Bacteroidota</taxon>
        <taxon>Flavobacteriia</taxon>
        <taxon>Flavobacteriales</taxon>
        <taxon>Flavobacteriaceae</taxon>
        <taxon>Tenacibaculum</taxon>
    </lineage>
</organism>
<feature type="domain" description="NmrA-like" evidence="1">
    <location>
        <begin position="5"/>
        <end position="255"/>
    </location>
</feature>
<dbReference type="OrthoDB" id="9780595at2"/>
<dbReference type="EMBL" id="SNYH01000005">
    <property type="protein sequence ID" value="TDQ23744.1"/>
    <property type="molecule type" value="Genomic_DNA"/>
</dbReference>
<proteinExistence type="predicted"/>
<evidence type="ECO:0000313" key="2">
    <source>
        <dbReference type="EMBL" id="TDQ23744.1"/>
    </source>
</evidence>
<dbReference type="Proteomes" id="UP000295390">
    <property type="component" value="Unassembled WGS sequence"/>
</dbReference>
<name>A0A4R6TBM1_9FLAO</name>
<dbReference type="SUPFAM" id="SSF51735">
    <property type="entry name" value="NAD(P)-binding Rossmann-fold domains"/>
    <property type="match status" value="1"/>
</dbReference>
<dbReference type="InterPro" id="IPR036291">
    <property type="entry name" value="NAD(P)-bd_dom_sf"/>
</dbReference>
<dbReference type="PANTHER" id="PTHR43162:SF1">
    <property type="entry name" value="PRESTALK A DIFFERENTIATION PROTEIN A"/>
    <property type="match status" value="1"/>
</dbReference>
<evidence type="ECO:0000259" key="1">
    <source>
        <dbReference type="Pfam" id="PF05368"/>
    </source>
</evidence>
<evidence type="ECO:0000313" key="3">
    <source>
        <dbReference type="Proteomes" id="UP000295390"/>
    </source>
</evidence>
<comment type="caution">
    <text evidence="2">The sequence shown here is derived from an EMBL/GenBank/DDBJ whole genome shotgun (WGS) entry which is preliminary data.</text>
</comment>
<reference evidence="2 3" key="1">
    <citation type="submission" date="2019-03" db="EMBL/GenBank/DDBJ databases">
        <title>Genomic Encyclopedia of Type Strains, Phase III (KMG-III): the genomes of soil and plant-associated and newly described type strains.</title>
        <authorList>
            <person name="Whitman W."/>
        </authorList>
    </citation>
    <scope>NUCLEOTIDE SEQUENCE [LARGE SCALE GENOMIC DNA]</scope>
    <source>
        <strain evidence="2 3">CECT 8283</strain>
    </source>
</reference>
<keyword evidence="3" id="KW-1185">Reference proteome</keyword>
<accession>A0A4R6TBM1</accession>
<gene>
    <name evidence="2" type="ORF">DFQ07_2272</name>
</gene>